<keyword evidence="1" id="KW-0472">Membrane</keyword>
<evidence type="ECO:0000313" key="2">
    <source>
        <dbReference type="EMBL" id="SFK86100.1"/>
    </source>
</evidence>
<dbReference type="RefSeq" id="WP_093521732.1">
    <property type="nucleotide sequence ID" value="NZ_FOSK01000010.1"/>
</dbReference>
<sequence length="95" mass="10566">MGLKTFIALMLAPIGIWITSIAGLLVISQTTDCSFSEARVNECIIAGVDLSHSFYDLGMMAAWGVLAVPYMWGYLFAGWLIFKIVSFLYSVFIRM</sequence>
<accession>A0A1I4CZT5</accession>
<name>A0A1I4CZT5_9HYPH</name>
<dbReference type="EMBL" id="FOSK01000010">
    <property type="protein sequence ID" value="SFK86100.1"/>
    <property type="molecule type" value="Genomic_DNA"/>
</dbReference>
<evidence type="ECO:0000313" key="3">
    <source>
        <dbReference type="Proteomes" id="UP000199598"/>
    </source>
</evidence>
<protein>
    <submittedName>
        <fullName evidence="2">Uncharacterized protein</fullName>
    </submittedName>
</protein>
<gene>
    <name evidence="2" type="ORF">SAMN04488518_110118</name>
</gene>
<reference evidence="2 3" key="1">
    <citation type="submission" date="2016-10" db="EMBL/GenBank/DDBJ databases">
        <authorList>
            <person name="Varghese N."/>
            <person name="Submissions S."/>
        </authorList>
    </citation>
    <scope>NUCLEOTIDE SEQUENCE [LARGE SCALE GENOMIC DNA]</scope>
    <source>
        <strain evidence="2 3">DSM 16392</strain>
    </source>
</reference>
<feature type="transmembrane region" description="Helical" evidence="1">
    <location>
        <begin position="6"/>
        <end position="28"/>
    </location>
</feature>
<evidence type="ECO:0000256" key="1">
    <source>
        <dbReference type="SAM" id="Phobius"/>
    </source>
</evidence>
<proteinExistence type="predicted"/>
<comment type="caution">
    <text evidence="2">The sequence shown here is derived from an EMBL/GenBank/DDBJ whole genome shotgun (WGS) entry which is preliminary data.</text>
</comment>
<dbReference type="Proteomes" id="UP000199598">
    <property type="component" value="Unassembled WGS sequence"/>
</dbReference>
<feature type="transmembrane region" description="Helical" evidence="1">
    <location>
        <begin position="72"/>
        <end position="92"/>
    </location>
</feature>
<keyword evidence="3" id="KW-1185">Reference proteome</keyword>
<keyword evidence="1" id="KW-1133">Transmembrane helix</keyword>
<organism evidence="2 3">
    <name type="scientific">Pseudovibrio ascidiaceicola</name>
    <dbReference type="NCBI Taxonomy" id="285279"/>
    <lineage>
        <taxon>Bacteria</taxon>
        <taxon>Pseudomonadati</taxon>
        <taxon>Pseudomonadota</taxon>
        <taxon>Alphaproteobacteria</taxon>
        <taxon>Hyphomicrobiales</taxon>
        <taxon>Stappiaceae</taxon>
        <taxon>Pseudovibrio</taxon>
    </lineage>
</organism>
<keyword evidence="1" id="KW-0812">Transmembrane</keyword>